<sequence>MVRVIVYVKREKYNHVVSDTCTYLKCKRCELNICYVNCRG</sequence>
<gene>
    <name evidence="1" type="ORF">F383_27044</name>
</gene>
<name>A0A0B0MQV0_GOSAR</name>
<comment type="caution">
    <text evidence="1">The sequence shown here is derived from an EMBL/GenBank/DDBJ whole genome shotgun (WGS) entry which is preliminary data.</text>
</comment>
<dbReference type="Proteomes" id="UP000032142">
    <property type="component" value="Unassembled WGS sequence"/>
</dbReference>
<accession>A0A0B0MQV0</accession>
<protein>
    <submittedName>
        <fullName evidence="1">Primosomal N</fullName>
    </submittedName>
</protein>
<reference evidence="2" key="1">
    <citation type="submission" date="2014-09" db="EMBL/GenBank/DDBJ databases">
        <authorList>
            <person name="Mudge J."/>
            <person name="Ramaraj T."/>
            <person name="Lindquist I.E."/>
            <person name="Bharti A.K."/>
            <person name="Sundararajan A."/>
            <person name="Cameron C.T."/>
            <person name="Woodward J.E."/>
            <person name="May G.D."/>
            <person name="Brubaker C."/>
            <person name="Broadhvest J."/>
            <person name="Wilkins T.A."/>
        </authorList>
    </citation>
    <scope>NUCLEOTIDE SEQUENCE</scope>
    <source>
        <strain evidence="2">cv. AKA8401</strain>
    </source>
</reference>
<evidence type="ECO:0000313" key="2">
    <source>
        <dbReference type="Proteomes" id="UP000032142"/>
    </source>
</evidence>
<keyword evidence="2" id="KW-1185">Reference proteome</keyword>
<evidence type="ECO:0000313" key="1">
    <source>
        <dbReference type="EMBL" id="KHG03150.1"/>
    </source>
</evidence>
<dbReference type="EMBL" id="JRRC01329481">
    <property type="protein sequence ID" value="KHG03150.1"/>
    <property type="molecule type" value="Genomic_DNA"/>
</dbReference>
<organism evidence="1 2">
    <name type="scientific">Gossypium arboreum</name>
    <name type="common">Tree cotton</name>
    <name type="synonym">Gossypium nanking</name>
    <dbReference type="NCBI Taxonomy" id="29729"/>
    <lineage>
        <taxon>Eukaryota</taxon>
        <taxon>Viridiplantae</taxon>
        <taxon>Streptophyta</taxon>
        <taxon>Embryophyta</taxon>
        <taxon>Tracheophyta</taxon>
        <taxon>Spermatophyta</taxon>
        <taxon>Magnoliopsida</taxon>
        <taxon>eudicotyledons</taxon>
        <taxon>Gunneridae</taxon>
        <taxon>Pentapetalae</taxon>
        <taxon>rosids</taxon>
        <taxon>malvids</taxon>
        <taxon>Malvales</taxon>
        <taxon>Malvaceae</taxon>
        <taxon>Malvoideae</taxon>
        <taxon>Gossypium</taxon>
    </lineage>
</organism>
<dbReference type="AlphaFoldDB" id="A0A0B0MQV0"/>
<proteinExistence type="predicted"/>